<sequence>MDTKLTRAELNDRLDDLKARAAIIAKSSPAGEQAQEVAGEAEVLEQYVATQDHRYFHDQVEAIIRDAGMVEPEAGNE</sequence>
<protein>
    <submittedName>
        <fullName evidence="1">Uncharacterized protein</fullName>
    </submittedName>
</protein>
<evidence type="ECO:0000313" key="2">
    <source>
        <dbReference type="Proteomes" id="UP000051863"/>
    </source>
</evidence>
<dbReference type="PATRIC" id="fig|405446.3.peg.2660"/>
<evidence type="ECO:0000313" key="1">
    <source>
        <dbReference type="EMBL" id="KRG65794.1"/>
    </source>
</evidence>
<organism evidence="1 2">
    <name type="scientific">Stenotrophomonas terrae</name>
    <dbReference type="NCBI Taxonomy" id="405446"/>
    <lineage>
        <taxon>Bacteria</taxon>
        <taxon>Pseudomonadati</taxon>
        <taxon>Pseudomonadota</taxon>
        <taxon>Gammaproteobacteria</taxon>
        <taxon>Lysobacterales</taxon>
        <taxon>Lysobacteraceae</taxon>
        <taxon>Stenotrophomonas</taxon>
    </lineage>
</organism>
<keyword evidence="2" id="KW-1185">Reference proteome</keyword>
<gene>
    <name evidence="1" type="ORF">ABB27_14570</name>
</gene>
<dbReference type="RefSeq" id="WP_057629504.1">
    <property type="nucleotide sequence ID" value="NZ_LDJJ01000051.1"/>
</dbReference>
<proteinExistence type="predicted"/>
<dbReference type="EMBL" id="LDJJ01000051">
    <property type="protein sequence ID" value="KRG65794.1"/>
    <property type="molecule type" value="Genomic_DNA"/>
</dbReference>
<reference evidence="1 2" key="1">
    <citation type="submission" date="2015-05" db="EMBL/GenBank/DDBJ databases">
        <title>Genome sequencing and analysis of members of genus Stenotrophomonas.</title>
        <authorList>
            <person name="Patil P.P."/>
            <person name="Midha S."/>
            <person name="Patil P.B."/>
        </authorList>
    </citation>
    <scope>NUCLEOTIDE SEQUENCE [LARGE SCALE GENOMIC DNA]</scope>
    <source>
        <strain evidence="1 2">DSM 18941</strain>
    </source>
</reference>
<comment type="caution">
    <text evidence="1">The sequence shown here is derived from an EMBL/GenBank/DDBJ whole genome shotgun (WGS) entry which is preliminary data.</text>
</comment>
<dbReference type="OrthoDB" id="9920833at2"/>
<accession>A0A0R0CHG0</accession>
<name>A0A0R0CHG0_9GAMM</name>
<dbReference type="Proteomes" id="UP000051863">
    <property type="component" value="Unassembled WGS sequence"/>
</dbReference>
<dbReference type="AlphaFoldDB" id="A0A0R0CHG0"/>